<name>E0NPT9_9BACT</name>
<dbReference type="Proteomes" id="UP000004394">
    <property type="component" value="Unassembled WGS sequence"/>
</dbReference>
<evidence type="ECO:0000313" key="1">
    <source>
        <dbReference type="EMBL" id="EFM02815.1"/>
    </source>
</evidence>
<protein>
    <submittedName>
        <fullName evidence="1">Uncharacterized protein</fullName>
    </submittedName>
</protein>
<dbReference type="STRING" id="862515.HMPREF0658_0190"/>
<dbReference type="EMBL" id="AEEI01000008">
    <property type="protein sequence ID" value="EFM02815.1"/>
    <property type="molecule type" value="Genomic_DNA"/>
</dbReference>
<accession>E0NPT9</accession>
<evidence type="ECO:0000313" key="2">
    <source>
        <dbReference type="Proteomes" id="UP000004394"/>
    </source>
</evidence>
<dbReference type="AlphaFoldDB" id="E0NPT9"/>
<keyword evidence="2" id="KW-1185">Reference proteome</keyword>
<comment type="caution">
    <text evidence="1">The sequence shown here is derived from an EMBL/GenBank/DDBJ whole genome shotgun (WGS) entry which is preliminary data.</text>
</comment>
<sequence length="67" mass="7961">MLKDKEKHAFLFTSVIPLYNKVGLFSDNWLDTLNSFYRRKGTERFLSGQGKHPKLSRKCLYMMTFLL</sequence>
<gene>
    <name evidence="1" type="ORF">HMPREF0658_0190</name>
</gene>
<dbReference type="BioCyc" id="PMAR862515-HMP:GMOO-196-MONOMER"/>
<dbReference type="HOGENOM" id="CLU_2808840_0_0_10"/>
<proteinExistence type="predicted"/>
<reference evidence="1" key="1">
    <citation type="submission" date="2010-07" db="EMBL/GenBank/DDBJ databases">
        <authorList>
            <person name="Muzny D."/>
            <person name="Qin X."/>
            <person name="Deng J."/>
            <person name="Jiang H."/>
            <person name="Liu Y."/>
            <person name="Qu J."/>
            <person name="Song X.-Z."/>
            <person name="Zhang L."/>
            <person name="Thornton R."/>
            <person name="Coyle M."/>
            <person name="Francisco L."/>
            <person name="Jackson L."/>
            <person name="Javaid M."/>
            <person name="Korchina V."/>
            <person name="Kovar C."/>
            <person name="Mata R."/>
            <person name="Mathew T."/>
            <person name="Ngo R."/>
            <person name="Nguyen L."/>
            <person name="Nguyen N."/>
            <person name="Okwuonu G."/>
            <person name="Ongeri F."/>
            <person name="Pham C."/>
            <person name="Simmons D."/>
            <person name="Wilczek-Boney K."/>
            <person name="Hale W."/>
            <person name="Jakkamsetti A."/>
            <person name="Pham P."/>
            <person name="Ruth R."/>
            <person name="San Lucas F."/>
            <person name="Warren J."/>
            <person name="Zhang J."/>
            <person name="Zhao Z."/>
            <person name="Zhou C."/>
            <person name="Zhu D."/>
            <person name="Lee S."/>
            <person name="Bess C."/>
            <person name="Blankenburg K."/>
            <person name="Forbes L."/>
            <person name="Fu Q."/>
            <person name="Gubbala S."/>
            <person name="Hirani K."/>
            <person name="Jayaseelan J.C."/>
            <person name="Lara F."/>
            <person name="Munidasa M."/>
            <person name="Palculict T."/>
            <person name="Patil S."/>
            <person name="Pu L.-L."/>
            <person name="Saada N."/>
            <person name="Tang L."/>
            <person name="Weissenberger G."/>
            <person name="Zhu Y."/>
            <person name="Hemphill L."/>
            <person name="Shang Y."/>
            <person name="Youmans B."/>
            <person name="Ayvaz T."/>
            <person name="Ross M."/>
            <person name="Santibanez J."/>
            <person name="Aqrawi P."/>
            <person name="Gross S."/>
            <person name="Joshi V."/>
            <person name="Fowler G."/>
            <person name="Nazareth L."/>
            <person name="Reid J."/>
            <person name="Worley K."/>
            <person name="Petrosino J."/>
            <person name="Highlander S."/>
            <person name="Gibbs R."/>
        </authorList>
    </citation>
    <scope>NUCLEOTIDE SEQUENCE [LARGE SCALE GENOMIC DNA]</scope>
    <source>
        <strain evidence="1">DSM 16973</strain>
    </source>
</reference>
<organism evidence="1 2">
    <name type="scientific">Hoylesella marshii DSM 16973 = JCM 13450</name>
    <dbReference type="NCBI Taxonomy" id="862515"/>
    <lineage>
        <taxon>Bacteria</taxon>
        <taxon>Pseudomonadati</taxon>
        <taxon>Bacteroidota</taxon>
        <taxon>Bacteroidia</taxon>
        <taxon>Bacteroidales</taxon>
        <taxon>Prevotellaceae</taxon>
        <taxon>Hoylesella</taxon>
    </lineage>
</organism>